<evidence type="ECO:0000256" key="2">
    <source>
        <dbReference type="ARBA" id="ARBA00023150"/>
    </source>
</evidence>
<dbReference type="HOGENOM" id="CLU_010186_7_0_2"/>
<dbReference type="InterPro" id="IPR036425">
    <property type="entry name" value="MoaB/Mog-like_dom_sf"/>
</dbReference>
<reference evidence="5" key="1">
    <citation type="journal article" date="2016" name="Stand. Genomic Sci.">
        <title>Complete genome sequence of Methanospirillum hungatei type strain JF1.</title>
        <authorList>
            <person name="Gunsalus R.P."/>
            <person name="Cook L.E."/>
            <person name="Crable B."/>
            <person name="Rohlin L."/>
            <person name="McDonald E."/>
            <person name="Mouttaki H."/>
            <person name="Sieber J.R."/>
            <person name="Poweleit N."/>
            <person name="Zhou H."/>
            <person name="Lapidus A.L."/>
            <person name="Daligault H.E."/>
            <person name="Land M."/>
            <person name="Gilna P."/>
            <person name="Ivanova N."/>
            <person name="Kyrpides N."/>
            <person name="Culley D.E."/>
            <person name="McInerney M.J."/>
        </authorList>
    </citation>
    <scope>NUCLEOTIDE SEQUENCE [LARGE SCALE GENOMIC DNA]</scope>
    <source>
        <strain evidence="5">ATCC 27890 / DSM 864 / NBRC 100397 / JF-1</strain>
    </source>
</reference>
<dbReference type="GeneID" id="3923580"/>
<dbReference type="EnsemblBacteria" id="ABD40419">
    <property type="protein sequence ID" value="ABD40419"/>
    <property type="gene ID" value="Mhun_0663"/>
</dbReference>
<feature type="domain" description="MoaB/Mog" evidence="3">
    <location>
        <begin position="185"/>
        <end position="322"/>
    </location>
</feature>
<evidence type="ECO:0000313" key="4">
    <source>
        <dbReference type="EMBL" id="ABD40419.1"/>
    </source>
</evidence>
<sequence>MSRFLSVIPVDNARTILLSLARKTTGKTIPLADSHGYVLSADIISDIDIPGFDRSTVDGYAVCAADTIGAGESIPVMLRLSGRIEMGDEPSGSVSSGICMYIPTGAYLPPGADAVVMVEYCEEMGNDVFISKPVAVGENIVFRGEDFSSQKPALHAGTRISSRVMGVLAACGVSEVPVSEKPRVAIISTGNEIVPVSDIPKGGQIRDVNTYLCAGFIEEAGGIPVPVGIVRDDRTALEDALIQAISQTDMVLISGGSSKGERDMCADIIRQKGELLVHGIALSPGKPTIIGKVHEKPVIGLPGHPASAYVVLHALVRDLIYCMTGEISHPIRISGILTSSVPSAKGREDYIRVMLNEDAIAPVFGKSGLTNTLTASDGLLCIPADTEGYEKGIRVFAEPWRSL</sequence>
<dbReference type="InterPro" id="IPR001453">
    <property type="entry name" value="MoaB/Mog_dom"/>
</dbReference>
<dbReference type="SUPFAM" id="SSF63867">
    <property type="entry name" value="MoeA C-terminal domain-like"/>
    <property type="match status" value="1"/>
</dbReference>
<evidence type="ECO:0000313" key="5">
    <source>
        <dbReference type="Proteomes" id="UP000001941"/>
    </source>
</evidence>
<dbReference type="PANTHER" id="PTHR10192">
    <property type="entry name" value="MOLYBDOPTERIN BIOSYNTHESIS PROTEIN"/>
    <property type="match status" value="1"/>
</dbReference>
<keyword evidence="2" id="KW-0501">Molybdenum cofactor biosynthesis</keyword>
<dbReference type="SUPFAM" id="SSF53218">
    <property type="entry name" value="Molybdenum cofactor biosynthesis proteins"/>
    <property type="match status" value="1"/>
</dbReference>
<dbReference type="InParanoid" id="Q2FPX7"/>
<protein>
    <submittedName>
        <fullName evidence="4">Molybdopterin molybdochelatase</fullName>
    </submittedName>
</protein>
<dbReference type="Pfam" id="PF03453">
    <property type="entry name" value="MoeA_N"/>
    <property type="match status" value="1"/>
</dbReference>
<dbReference type="GO" id="GO:0061599">
    <property type="term" value="F:molybdopterin molybdotransferase activity"/>
    <property type="evidence" value="ECO:0007669"/>
    <property type="project" value="TreeGrafter"/>
</dbReference>
<dbReference type="NCBIfam" id="NF045515">
    <property type="entry name" value="Glp_gephyrin"/>
    <property type="match status" value="1"/>
</dbReference>
<dbReference type="Proteomes" id="UP000001941">
    <property type="component" value="Chromosome"/>
</dbReference>
<comment type="pathway">
    <text evidence="1">Cofactor biosynthesis; molybdopterin biosynthesis.</text>
</comment>
<dbReference type="InterPro" id="IPR005110">
    <property type="entry name" value="MoeA_linker/N"/>
</dbReference>
<dbReference type="InterPro" id="IPR038987">
    <property type="entry name" value="MoeA-like"/>
</dbReference>
<dbReference type="EMBL" id="CP000254">
    <property type="protein sequence ID" value="ABD40419.1"/>
    <property type="molecule type" value="Genomic_DNA"/>
</dbReference>
<evidence type="ECO:0000256" key="1">
    <source>
        <dbReference type="ARBA" id="ARBA00005046"/>
    </source>
</evidence>
<accession>Q2FPX7</accession>
<dbReference type="NCBIfam" id="TIGR00177">
    <property type="entry name" value="molyb_syn"/>
    <property type="match status" value="1"/>
</dbReference>
<dbReference type="SMART" id="SM00852">
    <property type="entry name" value="MoCF_biosynth"/>
    <property type="match status" value="1"/>
</dbReference>
<dbReference type="Gene3D" id="2.170.190.11">
    <property type="entry name" value="Molybdopterin biosynthesis moea protein, domain 3"/>
    <property type="match status" value="1"/>
</dbReference>
<keyword evidence="5" id="KW-1185">Reference proteome</keyword>
<dbReference type="STRING" id="323259.Mhun_0663"/>
<dbReference type="Gene3D" id="3.40.980.10">
    <property type="entry name" value="MoaB/Mog-like domain"/>
    <property type="match status" value="1"/>
</dbReference>
<dbReference type="InterPro" id="IPR005111">
    <property type="entry name" value="MoeA_C_domain_IV"/>
</dbReference>
<dbReference type="UniPathway" id="UPA00344"/>
<dbReference type="SUPFAM" id="SSF63882">
    <property type="entry name" value="MoeA N-terminal region -like"/>
    <property type="match status" value="1"/>
</dbReference>
<dbReference type="PANTHER" id="PTHR10192:SF5">
    <property type="entry name" value="GEPHYRIN"/>
    <property type="match status" value="1"/>
</dbReference>
<dbReference type="AlphaFoldDB" id="Q2FPX7"/>
<dbReference type="InterPro" id="IPR036135">
    <property type="entry name" value="MoeA_linker/N_sf"/>
</dbReference>
<proteinExistence type="predicted"/>
<dbReference type="OrthoDB" id="31371at2157"/>
<dbReference type="RefSeq" id="WP_011447702.1">
    <property type="nucleotide sequence ID" value="NC_007796.1"/>
</dbReference>
<dbReference type="eggNOG" id="arCOG00216">
    <property type="taxonomic scope" value="Archaea"/>
</dbReference>
<dbReference type="Pfam" id="PF03454">
    <property type="entry name" value="MoeA_C"/>
    <property type="match status" value="1"/>
</dbReference>
<dbReference type="Gene3D" id="2.40.340.10">
    <property type="entry name" value="MoeA, C-terminal, domain IV"/>
    <property type="match status" value="1"/>
</dbReference>
<dbReference type="Gene3D" id="3.90.105.10">
    <property type="entry name" value="Molybdopterin biosynthesis moea protein, domain 2"/>
    <property type="match status" value="1"/>
</dbReference>
<evidence type="ECO:0000259" key="3">
    <source>
        <dbReference type="SMART" id="SM00852"/>
    </source>
</evidence>
<dbReference type="Pfam" id="PF00994">
    <property type="entry name" value="MoCF_biosynth"/>
    <property type="match status" value="1"/>
</dbReference>
<gene>
    <name evidence="4" type="ordered locus">Mhun_0663</name>
</gene>
<dbReference type="KEGG" id="mhu:Mhun_0663"/>
<name>Q2FPX7_METHJ</name>
<organism evidence="4 5">
    <name type="scientific">Methanospirillum hungatei JF-1 (strain ATCC 27890 / DSM 864 / NBRC 100397 / JF-1)</name>
    <dbReference type="NCBI Taxonomy" id="323259"/>
    <lineage>
        <taxon>Archaea</taxon>
        <taxon>Methanobacteriati</taxon>
        <taxon>Methanobacteriota</taxon>
        <taxon>Stenosarchaea group</taxon>
        <taxon>Methanomicrobia</taxon>
        <taxon>Methanomicrobiales</taxon>
        <taxon>Methanospirillaceae</taxon>
        <taxon>Methanospirillum</taxon>
    </lineage>
</organism>
<dbReference type="GO" id="GO:0005829">
    <property type="term" value="C:cytosol"/>
    <property type="evidence" value="ECO:0007669"/>
    <property type="project" value="TreeGrafter"/>
</dbReference>
<dbReference type="CDD" id="cd00887">
    <property type="entry name" value="MoeA"/>
    <property type="match status" value="1"/>
</dbReference>
<dbReference type="GO" id="GO:0006777">
    <property type="term" value="P:Mo-molybdopterin cofactor biosynthetic process"/>
    <property type="evidence" value="ECO:0007669"/>
    <property type="project" value="UniProtKB-KW"/>
</dbReference>
<dbReference type="InterPro" id="IPR036688">
    <property type="entry name" value="MoeA_C_domain_IV_sf"/>
</dbReference>